<proteinExistence type="predicted"/>
<accession>A0A375HEM3</accession>
<sequence length="46" mass="5084">MAARPHRWTQVFKTGEIGLQTTEVAIRAGVFNRMVALACLLSVRIA</sequence>
<name>A0A375HEM3_9BURK</name>
<gene>
    <name evidence="1" type="ORF">CBM2612_P0174</name>
</gene>
<dbReference type="AlphaFoldDB" id="A0A375HEM3"/>
<protein>
    <submittedName>
        <fullName evidence="1">Uncharacterized protein</fullName>
    </submittedName>
</protein>
<keyword evidence="1" id="KW-0614">Plasmid</keyword>
<geneLocation type="plasmid" evidence="1">
    <name>I</name>
</geneLocation>
<organism evidence="1">
    <name type="scientific">Cupriavidus taiwanensis</name>
    <dbReference type="NCBI Taxonomy" id="164546"/>
    <lineage>
        <taxon>Bacteria</taxon>
        <taxon>Pseudomonadati</taxon>
        <taxon>Pseudomonadota</taxon>
        <taxon>Betaproteobacteria</taxon>
        <taxon>Burkholderiales</taxon>
        <taxon>Burkholderiaceae</taxon>
        <taxon>Cupriavidus</taxon>
    </lineage>
</organism>
<evidence type="ECO:0000313" key="1">
    <source>
        <dbReference type="EMBL" id="SPD48829.1"/>
    </source>
</evidence>
<dbReference type="EMBL" id="LT984809">
    <property type="protein sequence ID" value="SPD48829.1"/>
    <property type="molecule type" value="Genomic_DNA"/>
</dbReference>
<reference evidence="1" key="1">
    <citation type="submission" date="2018-01" db="EMBL/GenBank/DDBJ databases">
        <authorList>
            <person name="Gaut B.S."/>
            <person name="Morton B.R."/>
            <person name="Clegg M.T."/>
            <person name="Duvall M.R."/>
        </authorList>
    </citation>
    <scope>NUCLEOTIDE SEQUENCE</scope>
    <source>
        <strain evidence="1">Cupriavidus taiwanensis STM 8555</strain>
    </source>
</reference>